<keyword evidence="5" id="KW-1185">Reference proteome</keyword>
<evidence type="ECO:0000313" key="4">
    <source>
        <dbReference type="EMBL" id="GLC31438.1"/>
    </source>
</evidence>
<dbReference type="InterPro" id="IPR011854">
    <property type="entry name" value="HypE"/>
</dbReference>
<comment type="caution">
    <text evidence="4">The sequence shown here is derived from an EMBL/GenBank/DDBJ whole genome shotgun (WGS) entry which is preliminary data.</text>
</comment>
<dbReference type="CDD" id="cd06061">
    <property type="entry name" value="PurM-like1"/>
    <property type="match status" value="1"/>
</dbReference>
<dbReference type="PANTHER" id="PTHR30303:SF4">
    <property type="entry name" value="HYDROGENASE EXPRESSION_FORMATION PROTEIN HYPE"/>
    <property type="match status" value="1"/>
</dbReference>
<evidence type="ECO:0000259" key="3">
    <source>
        <dbReference type="Pfam" id="PF02769"/>
    </source>
</evidence>
<name>A0ABQ5N877_9CLOT</name>
<protein>
    <submittedName>
        <fullName evidence="4">Hydrogenase</fullName>
    </submittedName>
</protein>
<dbReference type="Pfam" id="PF02769">
    <property type="entry name" value="AIRS_C"/>
    <property type="match status" value="1"/>
</dbReference>
<gene>
    <name evidence="4" type="ORF">bsdE14_28480</name>
</gene>
<dbReference type="Gene3D" id="3.90.650.10">
    <property type="entry name" value="PurM-like C-terminal domain"/>
    <property type="match status" value="1"/>
</dbReference>
<reference evidence="4 5" key="1">
    <citation type="journal article" date="2024" name="Int. J. Syst. Evol. Microbiol.">
        <title>Clostridium omnivorum sp. nov., isolated from anoxic soil under the treatment of reductive soil disinfestation.</title>
        <authorList>
            <person name="Ueki A."/>
            <person name="Tonouchi A."/>
            <person name="Kaku N."/>
            <person name="Honma S."/>
            <person name="Ueki K."/>
        </authorList>
    </citation>
    <scope>NUCLEOTIDE SEQUENCE [LARGE SCALE GENOMIC DNA]</scope>
    <source>
        <strain evidence="4 5">E14</strain>
    </source>
</reference>
<dbReference type="Pfam" id="PF00586">
    <property type="entry name" value="AIRS"/>
    <property type="match status" value="1"/>
</dbReference>
<dbReference type="EMBL" id="BRXR01000001">
    <property type="protein sequence ID" value="GLC31438.1"/>
    <property type="molecule type" value="Genomic_DNA"/>
</dbReference>
<dbReference type="Gene3D" id="3.30.1330.10">
    <property type="entry name" value="PurM-like, N-terminal domain"/>
    <property type="match status" value="1"/>
</dbReference>
<dbReference type="PANTHER" id="PTHR30303">
    <property type="entry name" value="HYDROGENASE ISOENZYMES FORMATION PROTEIN HYPE"/>
    <property type="match status" value="1"/>
</dbReference>
<organism evidence="4 5">
    <name type="scientific">Clostridium omnivorum</name>
    <dbReference type="NCBI Taxonomy" id="1604902"/>
    <lineage>
        <taxon>Bacteria</taxon>
        <taxon>Bacillati</taxon>
        <taxon>Bacillota</taxon>
        <taxon>Clostridia</taxon>
        <taxon>Eubacteriales</taxon>
        <taxon>Clostridiaceae</taxon>
        <taxon>Clostridium</taxon>
    </lineage>
</organism>
<sequence>MKVGKLNWDDLKSIIDENRGYKREDVRIRSSIGEDCSVINFGDYECILSTDPITGAESGIGKLAVHINCNDIASSGVEPVGILVTILAPENTTLDQIKQVMKEIHEETQKLNVEILGGHTEITTAVNRIIVSCTAIGKGLKETAVATAGAKVGDDIVVTKQLGMEGTAIIVNDYYDTAREILSASEIEEAKNYVEELSVVKEGIISGKFGVNSMHDITEGGVLGALWEVAKASNVGFRVYKDKMPISEATNKLCNKYEIDVLRFISSGSMLITTDNGEALAKKLKTKGINAAIVGNITNDKGILIENQVEIEVEPPERDELFSLQEKINKFTR</sequence>
<dbReference type="PIRSF" id="PIRSF005644">
    <property type="entry name" value="Hdrgns_mtr_HypE"/>
    <property type="match status" value="1"/>
</dbReference>
<dbReference type="RefSeq" id="WP_264850733.1">
    <property type="nucleotide sequence ID" value="NZ_BRXR01000001.1"/>
</dbReference>
<comment type="similarity">
    <text evidence="1">Belongs to the HypE family.</text>
</comment>
<dbReference type="Proteomes" id="UP001208567">
    <property type="component" value="Unassembled WGS sequence"/>
</dbReference>
<dbReference type="InterPro" id="IPR010918">
    <property type="entry name" value="PurM-like_C_dom"/>
</dbReference>
<dbReference type="InterPro" id="IPR036676">
    <property type="entry name" value="PurM-like_C_sf"/>
</dbReference>
<dbReference type="InterPro" id="IPR016188">
    <property type="entry name" value="PurM-like_N"/>
</dbReference>
<feature type="domain" description="PurM-like N-terminal" evidence="2">
    <location>
        <begin position="33"/>
        <end position="137"/>
    </location>
</feature>
<dbReference type="SUPFAM" id="SSF55326">
    <property type="entry name" value="PurM N-terminal domain-like"/>
    <property type="match status" value="1"/>
</dbReference>
<dbReference type="InterPro" id="IPR036921">
    <property type="entry name" value="PurM-like_N_sf"/>
</dbReference>
<feature type="domain" description="PurM-like C-terminal" evidence="3">
    <location>
        <begin position="151"/>
        <end position="302"/>
    </location>
</feature>
<accession>A0ABQ5N877</accession>
<evidence type="ECO:0000256" key="1">
    <source>
        <dbReference type="ARBA" id="ARBA00006243"/>
    </source>
</evidence>
<proteinExistence type="inferred from homology"/>
<evidence type="ECO:0000313" key="5">
    <source>
        <dbReference type="Proteomes" id="UP001208567"/>
    </source>
</evidence>
<evidence type="ECO:0000259" key="2">
    <source>
        <dbReference type="Pfam" id="PF00586"/>
    </source>
</evidence>
<dbReference type="SUPFAM" id="SSF56042">
    <property type="entry name" value="PurM C-terminal domain-like"/>
    <property type="match status" value="1"/>
</dbReference>